<dbReference type="AlphaFoldDB" id="A0A285EBP4"/>
<dbReference type="EMBL" id="OBDO01000004">
    <property type="protein sequence ID" value="SNX96548.1"/>
    <property type="molecule type" value="Genomic_DNA"/>
</dbReference>
<dbReference type="Proteomes" id="UP000219514">
    <property type="component" value="Unassembled WGS sequence"/>
</dbReference>
<name>A0A285EBP4_9ACTN</name>
<accession>A0A285EBP4</accession>
<evidence type="ECO:0000313" key="2">
    <source>
        <dbReference type="Proteomes" id="UP000219514"/>
    </source>
</evidence>
<gene>
    <name evidence="1" type="ORF">SAMN06893097_104263</name>
</gene>
<sequence>MRAVGPPAVRLTDSIEKLTVEIAATGQAVGPVVGAETNTELRQLWAGFDDARRRAVYDQGIERIVVLPPKPGVARLDSDRLQVRVRF</sequence>
<organism evidence="1 2">
    <name type="scientific">Geodermatophilus sabuli</name>
    <dbReference type="NCBI Taxonomy" id="1564158"/>
    <lineage>
        <taxon>Bacteria</taxon>
        <taxon>Bacillati</taxon>
        <taxon>Actinomycetota</taxon>
        <taxon>Actinomycetes</taxon>
        <taxon>Geodermatophilales</taxon>
        <taxon>Geodermatophilaceae</taxon>
        <taxon>Geodermatophilus</taxon>
    </lineage>
</organism>
<proteinExistence type="predicted"/>
<evidence type="ECO:0000313" key="1">
    <source>
        <dbReference type="EMBL" id="SNX96548.1"/>
    </source>
</evidence>
<keyword evidence="2" id="KW-1185">Reference proteome</keyword>
<reference evidence="1 2" key="1">
    <citation type="submission" date="2017-09" db="EMBL/GenBank/DDBJ databases">
        <authorList>
            <person name="Ehlers B."/>
            <person name="Leendertz F.H."/>
        </authorList>
    </citation>
    <scope>NUCLEOTIDE SEQUENCE [LARGE SCALE GENOMIC DNA]</scope>
    <source>
        <strain evidence="1 2">DSM 46844</strain>
    </source>
</reference>
<protein>
    <submittedName>
        <fullName evidence="1">Uncharacterized protein</fullName>
    </submittedName>
</protein>
<dbReference type="RefSeq" id="WP_097206555.1">
    <property type="nucleotide sequence ID" value="NZ_JACHXB010000002.1"/>
</dbReference>